<sequence length="125" mass="14314">MYLSSLTPNSAIYFQDCSDFGSYYEEIQMNVTITGYYTFLINSTMNTPYAYIYTNNFNPFDVSNNVLNHNGDSRNQRQAELTAVLEANMKYVFIMTTSSSNVTGNVSIQVFGPSYIDFNRICEYL</sequence>
<dbReference type="EMBL" id="CAJOAZ010003662">
    <property type="protein sequence ID" value="CAF4021261.1"/>
    <property type="molecule type" value="Genomic_DNA"/>
</dbReference>
<dbReference type="AlphaFoldDB" id="A0A814U6G4"/>
<accession>A0A814U6G4</accession>
<evidence type="ECO:0000313" key="1">
    <source>
        <dbReference type="EMBL" id="CAF1170499.1"/>
    </source>
</evidence>
<dbReference type="Proteomes" id="UP000663844">
    <property type="component" value="Unassembled WGS sequence"/>
</dbReference>
<comment type="caution">
    <text evidence="1">The sequence shown here is derived from an EMBL/GenBank/DDBJ whole genome shotgun (WGS) entry which is preliminary data.</text>
</comment>
<proteinExistence type="predicted"/>
<gene>
    <name evidence="1" type="ORF">JYZ213_LOCUS25186</name>
    <name evidence="2" type="ORF">OXD698_LOCUS30713</name>
</gene>
<dbReference type="Proteomes" id="UP000663845">
    <property type="component" value="Unassembled WGS sequence"/>
</dbReference>
<organism evidence="1 3">
    <name type="scientific">Adineta steineri</name>
    <dbReference type="NCBI Taxonomy" id="433720"/>
    <lineage>
        <taxon>Eukaryota</taxon>
        <taxon>Metazoa</taxon>
        <taxon>Spiralia</taxon>
        <taxon>Gnathifera</taxon>
        <taxon>Rotifera</taxon>
        <taxon>Eurotatoria</taxon>
        <taxon>Bdelloidea</taxon>
        <taxon>Adinetida</taxon>
        <taxon>Adinetidae</taxon>
        <taxon>Adineta</taxon>
    </lineage>
</organism>
<reference evidence="1" key="1">
    <citation type="submission" date="2021-02" db="EMBL/GenBank/DDBJ databases">
        <authorList>
            <person name="Nowell W R."/>
        </authorList>
    </citation>
    <scope>NUCLEOTIDE SEQUENCE</scope>
</reference>
<name>A0A814U6G4_9BILA</name>
<protein>
    <submittedName>
        <fullName evidence="1">Uncharacterized protein</fullName>
    </submittedName>
</protein>
<evidence type="ECO:0000313" key="3">
    <source>
        <dbReference type="Proteomes" id="UP000663845"/>
    </source>
</evidence>
<dbReference type="EMBL" id="CAJNOG010000319">
    <property type="protein sequence ID" value="CAF1170499.1"/>
    <property type="molecule type" value="Genomic_DNA"/>
</dbReference>
<evidence type="ECO:0000313" key="2">
    <source>
        <dbReference type="EMBL" id="CAF4021261.1"/>
    </source>
</evidence>